<dbReference type="Proteomes" id="UP000502508">
    <property type="component" value="Chromosome"/>
</dbReference>
<reference evidence="11 12" key="1">
    <citation type="submission" date="2020-03" db="EMBL/GenBank/DDBJ databases">
        <title>Whole genome shotgun sequence of Phytohabitans flavus NBRC 107702.</title>
        <authorList>
            <person name="Komaki H."/>
            <person name="Tamura T."/>
        </authorList>
    </citation>
    <scope>NUCLEOTIDE SEQUENCE [LARGE SCALE GENOMIC DNA]</scope>
    <source>
        <strain evidence="11 12">NBRC 107702</strain>
    </source>
</reference>
<organism evidence="11 12">
    <name type="scientific">Phytohabitans flavus</name>
    <dbReference type="NCBI Taxonomy" id="1076124"/>
    <lineage>
        <taxon>Bacteria</taxon>
        <taxon>Bacillati</taxon>
        <taxon>Actinomycetota</taxon>
        <taxon>Actinomycetes</taxon>
        <taxon>Micromonosporales</taxon>
        <taxon>Micromonosporaceae</taxon>
    </lineage>
</organism>
<dbReference type="GO" id="GO:0005886">
    <property type="term" value="C:plasma membrane"/>
    <property type="evidence" value="ECO:0007669"/>
    <property type="project" value="UniProtKB-SubCell"/>
</dbReference>
<keyword evidence="6 8" id="KW-1133">Transmembrane helix</keyword>
<comment type="similarity">
    <text evidence="2">Belongs to the binding-protein-dependent transport system permease family. CysTW subfamily.</text>
</comment>
<evidence type="ECO:0000256" key="2">
    <source>
        <dbReference type="ARBA" id="ARBA00007069"/>
    </source>
</evidence>
<dbReference type="PANTHER" id="PTHR42929:SF5">
    <property type="entry name" value="ABC TRANSPORTER PERMEASE PROTEIN"/>
    <property type="match status" value="1"/>
</dbReference>
<feature type="transmembrane region" description="Helical" evidence="8">
    <location>
        <begin position="270"/>
        <end position="294"/>
    </location>
</feature>
<evidence type="ECO:0000256" key="3">
    <source>
        <dbReference type="ARBA" id="ARBA00022448"/>
    </source>
</evidence>
<evidence type="ECO:0000256" key="1">
    <source>
        <dbReference type="ARBA" id="ARBA00004651"/>
    </source>
</evidence>
<dbReference type="PROSITE" id="PS50928">
    <property type="entry name" value="ABC_TM1"/>
    <property type="match status" value="1"/>
</dbReference>
<keyword evidence="4" id="KW-1003">Cell membrane</keyword>
<dbReference type="EMBL" id="AP022870">
    <property type="protein sequence ID" value="BCB76949.1"/>
    <property type="molecule type" value="Genomic_DNA"/>
</dbReference>
<evidence type="ECO:0000256" key="4">
    <source>
        <dbReference type="ARBA" id="ARBA00022475"/>
    </source>
</evidence>
<dbReference type="InterPro" id="IPR035906">
    <property type="entry name" value="MetI-like_sf"/>
</dbReference>
<dbReference type="KEGG" id="pfla:Pflav_033590"/>
<evidence type="ECO:0000259" key="10">
    <source>
        <dbReference type="PROSITE" id="PS50928"/>
    </source>
</evidence>
<dbReference type="Pfam" id="PF00528">
    <property type="entry name" value="BPD_transp_1"/>
    <property type="match status" value="1"/>
</dbReference>
<protein>
    <submittedName>
        <fullName evidence="11">ABC transporter permease</fullName>
    </submittedName>
</protein>
<feature type="domain" description="ABC transmembrane type-1" evidence="10">
    <location>
        <begin position="85"/>
        <end position="291"/>
    </location>
</feature>
<keyword evidence="3 8" id="KW-0813">Transport</keyword>
<proteinExistence type="inferred from homology"/>
<feature type="transmembrane region" description="Helical" evidence="8">
    <location>
        <begin position="120"/>
        <end position="144"/>
    </location>
</feature>
<evidence type="ECO:0000313" key="12">
    <source>
        <dbReference type="Proteomes" id="UP000502508"/>
    </source>
</evidence>
<feature type="transmembrane region" description="Helical" evidence="8">
    <location>
        <begin position="89"/>
        <end position="111"/>
    </location>
</feature>
<keyword evidence="12" id="KW-1185">Reference proteome</keyword>
<gene>
    <name evidence="11" type="ORF">Pflav_033590</name>
</gene>
<dbReference type="SUPFAM" id="SSF161098">
    <property type="entry name" value="MetI-like"/>
    <property type="match status" value="1"/>
</dbReference>
<evidence type="ECO:0000313" key="11">
    <source>
        <dbReference type="EMBL" id="BCB76949.1"/>
    </source>
</evidence>
<dbReference type="PANTHER" id="PTHR42929">
    <property type="entry name" value="INNER MEMBRANE ABC TRANSPORTER PERMEASE PROTEIN YDCU-RELATED-RELATED"/>
    <property type="match status" value="1"/>
</dbReference>
<name>A0A6F8XT26_9ACTN</name>
<comment type="subcellular location">
    <subcellularLocation>
        <location evidence="1 8">Cell membrane</location>
        <topology evidence="1 8">Multi-pass membrane protein</topology>
    </subcellularLocation>
</comment>
<reference evidence="11 12" key="2">
    <citation type="submission" date="2020-03" db="EMBL/GenBank/DDBJ databases">
        <authorList>
            <person name="Ichikawa N."/>
            <person name="Kimura A."/>
            <person name="Kitahashi Y."/>
            <person name="Uohara A."/>
        </authorList>
    </citation>
    <scope>NUCLEOTIDE SEQUENCE [LARGE SCALE GENOMIC DNA]</scope>
    <source>
        <strain evidence="11 12">NBRC 107702</strain>
    </source>
</reference>
<evidence type="ECO:0000256" key="6">
    <source>
        <dbReference type="ARBA" id="ARBA00022989"/>
    </source>
</evidence>
<dbReference type="AlphaFoldDB" id="A0A6F8XT26"/>
<dbReference type="InterPro" id="IPR000515">
    <property type="entry name" value="MetI-like"/>
</dbReference>
<accession>A0A6F8XT26</accession>
<evidence type="ECO:0000256" key="5">
    <source>
        <dbReference type="ARBA" id="ARBA00022692"/>
    </source>
</evidence>
<keyword evidence="5 8" id="KW-0812">Transmembrane</keyword>
<feature type="transmembrane region" description="Helical" evidence="8">
    <location>
        <begin position="30"/>
        <end position="56"/>
    </location>
</feature>
<feature type="transmembrane region" description="Helical" evidence="8">
    <location>
        <begin position="227"/>
        <end position="250"/>
    </location>
</feature>
<dbReference type="Gene3D" id="1.10.3720.10">
    <property type="entry name" value="MetI-like"/>
    <property type="match status" value="1"/>
</dbReference>
<dbReference type="CDD" id="cd06261">
    <property type="entry name" value="TM_PBP2"/>
    <property type="match status" value="1"/>
</dbReference>
<feature type="region of interest" description="Disordered" evidence="9">
    <location>
        <begin position="1"/>
        <end position="22"/>
    </location>
</feature>
<evidence type="ECO:0000256" key="9">
    <source>
        <dbReference type="SAM" id="MobiDB-lite"/>
    </source>
</evidence>
<sequence>MTVSVARPPTRKPARTAPATTQAPRSSFPWLALPATVWVLATFAIPTAILLASSVLTYDGAELTGPLTGANYADLFRNSYFRSVLWDTVWMSATVGGACMTAGLLVAHFLVRSRSRLRTLVLLIVISPLVSSVVVRTYGWLVLLQDDGLVNKVLLTAGLIDSPLPLVGSRFAVILGLVHVLLPYAVFTAMSSLQSVDPSLELASRDLGAGPVTTFFRITLPLIRPGLIAGFTLTFAISLGAYASAAVLGGGRVQTLATLVRDRMVVSLEWGQAAAISVVILVIGAVTVSALLLAGRRSQAGVG</sequence>
<evidence type="ECO:0000256" key="8">
    <source>
        <dbReference type="RuleBase" id="RU363032"/>
    </source>
</evidence>
<dbReference type="GO" id="GO:0055085">
    <property type="term" value="P:transmembrane transport"/>
    <property type="evidence" value="ECO:0007669"/>
    <property type="project" value="InterPro"/>
</dbReference>
<evidence type="ECO:0000256" key="7">
    <source>
        <dbReference type="ARBA" id="ARBA00023136"/>
    </source>
</evidence>
<feature type="transmembrane region" description="Helical" evidence="8">
    <location>
        <begin position="164"/>
        <end position="187"/>
    </location>
</feature>
<keyword evidence="7 8" id="KW-0472">Membrane</keyword>